<dbReference type="InterPro" id="IPR006089">
    <property type="entry name" value="Acyl-CoA_DH_CS"/>
</dbReference>
<evidence type="ECO:0000256" key="22">
    <source>
        <dbReference type="ARBA" id="ARBA00048592"/>
    </source>
</evidence>
<keyword evidence="7 27" id="KW-0285">Flavoprotein</keyword>
<dbReference type="PANTHER" id="PTHR43884:SF1">
    <property type="entry name" value="SHORT_BRANCHED CHAIN SPECIFIC ACYL-COA DEHYDROGENASE, MITOCHONDRIAL"/>
    <property type="match status" value="1"/>
</dbReference>
<dbReference type="PANTHER" id="PTHR43884">
    <property type="entry name" value="ACYL-COA DEHYDROGENASE"/>
    <property type="match status" value="1"/>
</dbReference>
<dbReference type="STRING" id="5217.A0A4V1M4D7"/>
<dbReference type="SUPFAM" id="SSF47203">
    <property type="entry name" value="Acyl-CoA dehydrogenase C-terminal domain-like"/>
    <property type="match status" value="1"/>
</dbReference>
<evidence type="ECO:0000256" key="26">
    <source>
        <dbReference type="ARBA" id="ARBA00051903"/>
    </source>
</evidence>
<evidence type="ECO:0000256" key="11">
    <source>
        <dbReference type="ARBA" id="ARBA00022990"/>
    </source>
</evidence>
<evidence type="ECO:0000256" key="6">
    <source>
        <dbReference type="ARBA" id="ARBA00022553"/>
    </source>
</evidence>
<dbReference type="GO" id="GO:0003853">
    <property type="term" value="F:short-chain 2-methyl fatty acyl-CoA dehydrogenase activity"/>
    <property type="evidence" value="ECO:0007669"/>
    <property type="project" value="UniProtKB-EC"/>
</dbReference>
<dbReference type="GO" id="GO:0005759">
    <property type="term" value="C:mitochondrial matrix"/>
    <property type="evidence" value="ECO:0007669"/>
    <property type="project" value="UniProtKB-SubCell"/>
</dbReference>
<dbReference type="EC" id="1.3.8.5" evidence="16"/>
<comment type="catalytic activity">
    <reaction evidence="24">
        <text>hexanoyl-CoA + oxidized [electron-transfer flavoprotein] + H(+) = (2E)-hexenoyl-CoA + reduced [electron-transfer flavoprotein]</text>
        <dbReference type="Rhea" id="RHEA:43464"/>
        <dbReference type="Rhea" id="RHEA-COMP:10685"/>
        <dbReference type="Rhea" id="RHEA-COMP:10686"/>
        <dbReference type="ChEBI" id="CHEBI:15378"/>
        <dbReference type="ChEBI" id="CHEBI:57692"/>
        <dbReference type="ChEBI" id="CHEBI:58307"/>
        <dbReference type="ChEBI" id="CHEBI:62077"/>
        <dbReference type="ChEBI" id="CHEBI:62620"/>
    </reaction>
    <physiologicalReaction direction="left-to-right" evidence="24">
        <dbReference type="Rhea" id="RHEA:43465"/>
    </physiologicalReaction>
</comment>
<keyword evidence="14" id="KW-0496">Mitochondrion</keyword>
<organism evidence="31 32">
    <name type="scientific">Tremella mesenterica</name>
    <name type="common">Jelly fungus</name>
    <dbReference type="NCBI Taxonomy" id="5217"/>
    <lineage>
        <taxon>Eukaryota</taxon>
        <taxon>Fungi</taxon>
        <taxon>Dikarya</taxon>
        <taxon>Basidiomycota</taxon>
        <taxon>Agaricomycotina</taxon>
        <taxon>Tremellomycetes</taxon>
        <taxon>Tremellales</taxon>
        <taxon>Tremellaceae</taxon>
        <taxon>Tremella</taxon>
    </lineage>
</organism>
<dbReference type="InterPro" id="IPR009100">
    <property type="entry name" value="AcylCoA_DH/oxidase_NM_dom_sf"/>
</dbReference>
<dbReference type="FunFam" id="1.10.540.10:FF:000012">
    <property type="entry name" value="Acyl-CoA dehydrogenase short/branched chain"/>
    <property type="match status" value="1"/>
</dbReference>
<evidence type="ECO:0000256" key="21">
    <source>
        <dbReference type="ARBA" id="ARBA00048307"/>
    </source>
</evidence>
<dbReference type="InterPro" id="IPR006091">
    <property type="entry name" value="Acyl-CoA_Oxase/DH_mid-dom"/>
</dbReference>
<evidence type="ECO:0000256" key="20">
    <source>
        <dbReference type="ARBA" id="ARBA00048235"/>
    </source>
</evidence>
<dbReference type="GO" id="GO:0050660">
    <property type="term" value="F:flavin adenine dinucleotide binding"/>
    <property type="evidence" value="ECO:0007669"/>
    <property type="project" value="InterPro"/>
</dbReference>
<evidence type="ECO:0000256" key="19">
    <source>
        <dbReference type="ARBA" id="ARBA00042821"/>
    </source>
</evidence>
<evidence type="ECO:0000256" key="16">
    <source>
        <dbReference type="ARBA" id="ARBA00039036"/>
    </source>
</evidence>
<comment type="catalytic activity">
    <reaction evidence="21">
        <text>valproyl-CoA + oxidized [electron-transfer flavoprotein] + H(+) = (2E)-2-propylpent-2-enoyl-CoA + reduced [electron-transfer flavoprotein]</text>
        <dbReference type="Rhea" id="RHEA:65344"/>
        <dbReference type="Rhea" id="RHEA-COMP:10685"/>
        <dbReference type="Rhea" id="RHEA-COMP:10686"/>
        <dbReference type="ChEBI" id="CHEBI:15378"/>
        <dbReference type="ChEBI" id="CHEBI:57692"/>
        <dbReference type="ChEBI" id="CHEBI:58307"/>
        <dbReference type="ChEBI" id="CHEBI:156457"/>
        <dbReference type="ChEBI" id="CHEBI:156458"/>
    </reaction>
    <physiologicalReaction direction="left-to-right" evidence="21">
        <dbReference type="Rhea" id="RHEA:65345"/>
    </physiologicalReaction>
</comment>
<comment type="similarity">
    <text evidence="4 27">Belongs to the acyl-CoA dehydrogenase family.</text>
</comment>
<feature type="domain" description="Acyl-CoA oxidase/dehydrogenase middle" evidence="29">
    <location>
        <begin position="176"/>
        <end position="272"/>
    </location>
</feature>
<sequence length="437" mass="48034">MLSKALKAAHFPRTSRSSLYPIALRSNARLTRSFYASPIPRAANEITRPAIDTPLSLWNFTEEEEMVRETVRRYAEDVIGPKVREMDEAEKMDPAVVQGLFDNGLMGIETPADLGGSEASFTSAIIAVEELARVDPSVAVLCDVHNTLVNSVLRMYGNDHIKERWLPDLATSKVGSFCLSEPAAGSDAFALQTTAKLDKSGDFYVVNGSKCWISNSEQADTFVLFANVKPEDGYRGITCFILSKDMGVQIVKKEAKLGIKASSTCVLAFDDVKIPKENVVGEVGKGYKIAIEILNEGRIGIAAQMVGLAQGAFEKGIRYAYDRKQFGKPVGDFQGMAFQFAEVATEIEAARLLTYNAARLKEEGRPFLVQAAQAKWYASVIAQKAAGQAIEWCGGNGFVRDTGVEKYWRDSKIGAIYEGTSNIQLETISRWLKKQYT</sequence>
<evidence type="ECO:0000259" key="29">
    <source>
        <dbReference type="Pfam" id="PF02770"/>
    </source>
</evidence>
<feature type="domain" description="Acyl-CoA dehydrogenase/oxidase C-terminal" evidence="28">
    <location>
        <begin position="284"/>
        <end position="432"/>
    </location>
</feature>
<keyword evidence="13" id="KW-0443">Lipid metabolism</keyword>
<dbReference type="PROSITE" id="PS00073">
    <property type="entry name" value="ACYL_COA_DH_2"/>
    <property type="match status" value="1"/>
</dbReference>
<comment type="catalytic activity">
    <reaction evidence="25">
        <text>(2S)-2-methylbutanoyl-CoA + oxidized [electron-transfer flavoprotein] + H(+) = (2E)-2-methylbut-2-enoyl-CoA + reduced [electron-transfer flavoprotein]</text>
        <dbReference type="Rhea" id="RHEA:48256"/>
        <dbReference type="Rhea" id="RHEA-COMP:10685"/>
        <dbReference type="Rhea" id="RHEA-COMP:10686"/>
        <dbReference type="ChEBI" id="CHEBI:15378"/>
        <dbReference type="ChEBI" id="CHEBI:57337"/>
        <dbReference type="ChEBI" id="CHEBI:57692"/>
        <dbReference type="ChEBI" id="CHEBI:58307"/>
        <dbReference type="ChEBI" id="CHEBI:88166"/>
    </reaction>
    <physiologicalReaction direction="left-to-right" evidence="25">
        <dbReference type="Rhea" id="RHEA:48257"/>
    </physiologicalReaction>
</comment>
<evidence type="ECO:0000256" key="10">
    <source>
        <dbReference type="ARBA" id="ARBA00022946"/>
    </source>
</evidence>
<evidence type="ECO:0000256" key="17">
    <source>
        <dbReference type="ARBA" id="ARBA00039850"/>
    </source>
</evidence>
<proteinExistence type="inferred from homology"/>
<evidence type="ECO:0000256" key="2">
    <source>
        <dbReference type="ARBA" id="ARBA00004305"/>
    </source>
</evidence>
<name>A0A4V1M4D7_TREME</name>
<evidence type="ECO:0000256" key="7">
    <source>
        <dbReference type="ARBA" id="ARBA00022630"/>
    </source>
</evidence>
<evidence type="ECO:0000256" key="23">
    <source>
        <dbReference type="ARBA" id="ARBA00049096"/>
    </source>
</evidence>
<evidence type="ECO:0000256" key="25">
    <source>
        <dbReference type="ARBA" id="ARBA00049552"/>
    </source>
</evidence>
<evidence type="ECO:0000256" key="18">
    <source>
        <dbReference type="ARBA" id="ARBA00041537"/>
    </source>
</evidence>
<evidence type="ECO:0000256" key="9">
    <source>
        <dbReference type="ARBA" id="ARBA00022832"/>
    </source>
</evidence>
<evidence type="ECO:0000256" key="14">
    <source>
        <dbReference type="ARBA" id="ARBA00023128"/>
    </source>
</evidence>
<evidence type="ECO:0000256" key="15">
    <source>
        <dbReference type="ARBA" id="ARBA00037895"/>
    </source>
</evidence>
<dbReference type="InterPro" id="IPR013786">
    <property type="entry name" value="AcylCoA_DH/ox_N"/>
</dbReference>
<comment type="catalytic activity">
    <reaction evidence="26">
        <text>2-methylpropanoyl-CoA + oxidized [electron-transfer flavoprotein] + H(+) = 2-methylpropenoyl-CoA + reduced [electron-transfer flavoprotein]</text>
        <dbReference type="Rhea" id="RHEA:44180"/>
        <dbReference type="Rhea" id="RHEA-COMP:10685"/>
        <dbReference type="Rhea" id="RHEA-COMP:10686"/>
        <dbReference type="ChEBI" id="CHEBI:15378"/>
        <dbReference type="ChEBI" id="CHEBI:57338"/>
        <dbReference type="ChEBI" id="CHEBI:57692"/>
        <dbReference type="ChEBI" id="CHEBI:58307"/>
        <dbReference type="ChEBI" id="CHEBI:62500"/>
    </reaction>
    <physiologicalReaction direction="left-to-right" evidence="26">
        <dbReference type="Rhea" id="RHEA:44181"/>
    </physiologicalReaction>
</comment>
<keyword evidence="32" id="KW-1185">Reference proteome</keyword>
<keyword evidence="12 27" id="KW-0560">Oxidoreductase</keyword>
<dbReference type="OrthoDB" id="10262177at2759"/>
<dbReference type="FunFam" id="2.40.110.10:FF:000001">
    <property type="entry name" value="Acyl-CoA dehydrogenase, mitochondrial"/>
    <property type="match status" value="1"/>
</dbReference>
<evidence type="ECO:0000256" key="8">
    <source>
        <dbReference type="ARBA" id="ARBA00022827"/>
    </source>
</evidence>
<dbReference type="SUPFAM" id="SSF56645">
    <property type="entry name" value="Acyl-CoA dehydrogenase NM domain-like"/>
    <property type="match status" value="1"/>
</dbReference>
<comment type="cofactor">
    <cofactor evidence="1 27">
        <name>FAD</name>
        <dbReference type="ChEBI" id="CHEBI:57692"/>
    </cofactor>
</comment>
<evidence type="ECO:0000256" key="3">
    <source>
        <dbReference type="ARBA" id="ARBA00005198"/>
    </source>
</evidence>
<evidence type="ECO:0000256" key="4">
    <source>
        <dbReference type="ARBA" id="ARBA00009347"/>
    </source>
</evidence>
<dbReference type="Gene3D" id="1.20.140.10">
    <property type="entry name" value="Butyryl-CoA Dehydrogenase, subunit A, domain 3"/>
    <property type="match status" value="1"/>
</dbReference>
<reference evidence="31 32" key="1">
    <citation type="submission" date="2016-06" db="EMBL/GenBank/DDBJ databases">
        <title>Evolution of pathogenesis and genome organization in the Tremellales.</title>
        <authorList>
            <person name="Cuomo C."/>
            <person name="Litvintseva A."/>
            <person name="Heitman J."/>
            <person name="Chen Y."/>
            <person name="Sun S."/>
            <person name="Springer D."/>
            <person name="Dromer F."/>
            <person name="Young S."/>
            <person name="Zeng Q."/>
            <person name="Chapman S."/>
            <person name="Gujja S."/>
            <person name="Saif S."/>
            <person name="Birren B."/>
        </authorList>
    </citation>
    <scope>NUCLEOTIDE SEQUENCE [LARGE SCALE GENOMIC DNA]</scope>
    <source>
        <strain evidence="31 32">ATCC 28783</strain>
    </source>
</reference>
<keyword evidence="8 27" id="KW-0274">FAD</keyword>
<dbReference type="InParanoid" id="A0A4V1M4D7"/>
<dbReference type="CDD" id="cd01158">
    <property type="entry name" value="SCAD_SBCAD"/>
    <property type="match status" value="1"/>
</dbReference>
<dbReference type="GO" id="GO:0006631">
    <property type="term" value="P:fatty acid metabolic process"/>
    <property type="evidence" value="ECO:0007669"/>
    <property type="project" value="UniProtKB-KW"/>
</dbReference>
<dbReference type="InterPro" id="IPR009075">
    <property type="entry name" value="AcylCo_DH/oxidase_C"/>
</dbReference>
<evidence type="ECO:0000256" key="1">
    <source>
        <dbReference type="ARBA" id="ARBA00001974"/>
    </source>
</evidence>
<evidence type="ECO:0000313" key="32">
    <source>
        <dbReference type="Proteomes" id="UP000289152"/>
    </source>
</evidence>
<dbReference type="EMBL" id="SDIL01000023">
    <property type="protein sequence ID" value="RXK40007.1"/>
    <property type="molecule type" value="Genomic_DNA"/>
</dbReference>
<evidence type="ECO:0000313" key="31">
    <source>
        <dbReference type="EMBL" id="RXK40007.1"/>
    </source>
</evidence>
<dbReference type="FunFam" id="1.20.140.10:FF:000002">
    <property type="entry name" value="Acyl-CoA dehydrogenase short/branched chain"/>
    <property type="match status" value="1"/>
</dbReference>
<evidence type="ECO:0000256" key="5">
    <source>
        <dbReference type="ARBA" id="ARBA00011881"/>
    </source>
</evidence>
<keyword evidence="9" id="KW-0276">Fatty acid metabolism</keyword>
<comment type="catalytic activity">
    <reaction evidence="23">
        <text>butanoyl-CoA + oxidized [electron-transfer flavoprotein] + H(+) = (2E)-butenoyl-CoA + reduced [electron-transfer flavoprotein]</text>
        <dbReference type="Rhea" id="RHEA:24004"/>
        <dbReference type="Rhea" id="RHEA-COMP:10685"/>
        <dbReference type="Rhea" id="RHEA-COMP:10686"/>
        <dbReference type="ChEBI" id="CHEBI:15378"/>
        <dbReference type="ChEBI" id="CHEBI:57332"/>
        <dbReference type="ChEBI" id="CHEBI:57371"/>
        <dbReference type="ChEBI" id="CHEBI:57692"/>
        <dbReference type="ChEBI" id="CHEBI:58307"/>
    </reaction>
    <physiologicalReaction direction="left-to-right" evidence="23">
        <dbReference type="Rhea" id="RHEA:24005"/>
    </physiologicalReaction>
</comment>
<dbReference type="Gene3D" id="1.10.540.10">
    <property type="entry name" value="Acyl-CoA dehydrogenase/oxidase, N-terminal domain"/>
    <property type="match status" value="1"/>
</dbReference>
<comment type="subunit">
    <text evidence="5">Homotetramer.</text>
</comment>
<evidence type="ECO:0000256" key="13">
    <source>
        <dbReference type="ARBA" id="ARBA00023098"/>
    </source>
</evidence>
<comment type="caution">
    <text evidence="31">The sequence shown here is derived from an EMBL/GenBank/DDBJ whole genome shotgun (WGS) entry which is preliminary data.</text>
</comment>
<keyword evidence="6" id="KW-0597">Phosphoprotein</keyword>
<dbReference type="AlphaFoldDB" id="A0A4V1M4D7"/>
<evidence type="ECO:0000259" key="30">
    <source>
        <dbReference type="Pfam" id="PF02771"/>
    </source>
</evidence>
<dbReference type="Pfam" id="PF02770">
    <property type="entry name" value="Acyl-CoA_dh_M"/>
    <property type="match status" value="1"/>
</dbReference>
<dbReference type="InterPro" id="IPR037069">
    <property type="entry name" value="AcylCoA_DH/ox_N_sf"/>
</dbReference>
<dbReference type="InterPro" id="IPR036250">
    <property type="entry name" value="AcylCo_DH-like_C"/>
</dbReference>
<dbReference type="Pfam" id="PF02771">
    <property type="entry name" value="Acyl-CoA_dh_N"/>
    <property type="match status" value="1"/>
</dbReference>
<evidence type="ECO:0000259" key="28">
    <source>
        <dbReference type="Pfam" id="PF00441"/>
    </source>
</evidence>
<accession>A0A4V1M4D7</accession>
<keyword evidence="11" id="KW-0007">Acetylation</keyword>
<feature type="domain" description="Acyl-CoA dehydrogenase/oxidase N-terminal" evidence="30">
    <location>
        <begin position="61"/>
        <end position="171"/>
    </location>
</feature>
<comment type="subcellular location">
    <subcellularLocation>
        <location evidence="2">Mitochondrion matrix</location>
    </subcellularLocation>
</comment>
<dbReference type="Gene3D" id="2.40.110.10">
    <property type="entry name" value="Butyryl-CoA Dehydrogenase, subunit A, domain 2"/>
    <property type="match status" value="1"/>
</dbReference>
<comment type="catalytic activity">
    <reaction evidence="22">
        <text>(2R)-2-methylbutanoyl-CoA + oxidized [electron-transfer flavoprotein] + H(+) = ethylacryloyl-CoA + reduced [electron-transfer flavoprotein]</text>
        <dbReference type="Rhea" id="RHEA:65296"/>
        <dbReference type="Rhea" id="RHEA-COMP:10685"/>
        <dbReference type="Rhea" id="RHEA-COMP:10686"/>
        <dbReference type="ChEBI" id="CHEBI:15378"/>
        <dbReference type="ChEBI" id="CHEBI:57692"/>
        <dbReference type="ChEBI" id="CHEBI:58307"/>
        <dbReference type="ChEBI" id="CHEBI:156439"/>
        <dbReference type="ChEBI" id="CHEBI:156440"/>
    </reaction>
    <physiologicalReaction direction="left-to-right" evidence="22">
        <dbReference type="Rhea" id="RHEA:65297"/>
    </physiologicalReaction>
</comment>
<comment type="catalytic activity">
    <reaction evidence="20">
        <text>2-methylbutanoyl-CoA + oxidized [electron-transfer flavoprotein] + H(+) = (2E)-2-methylbut-2-enoyl-CoA + reduced [electron-transfer flavoprotein]</text>
        <dbReference type="Rhea" id="RHEA:43780"/>
        <dbReference type="Rhea" id="RHEA-COMP:10685"/>
        <dbReference type="Rhea" id="RHEA-COMP:10686"/>
        <dbReference type="ChEBI" id="CHEBI:15378"/>
        <dbReference type="ChEBI" id="CHEBI:57336"/>
        <dbReference type="ChEBI" id="CHEBI:57337"/>
        <dbReference type="ChEBI" id="CHEBI:57692"/>
        <dbReference type="ChEBI" id="CHEBI:58307"/>
        <dbReference type="EC" id="1.3.8.5"/>
    </reaction>
    <physiologicalReaction direction="left-to-right" evidence="20">
        <dbReference type="Rhea" id="RHEA:43781"/>
    </physiologicalReaction>
</comment>
<keyword evidence="10" id="KW-0809">Transit peptide</keyword>
<dbReference type="GO" id="GO:0046395">
    <property type="term" value="P:carboxylic acid catabolic process"/>
    <property type="evidence" value="ECO:0007669"/>
    <property type="project" value="UniProtKB-ARBA"/>
</dbReference>
<evidence type="ECO:0000256" key="24">
    <source>
        <dbReference type="ARBA" id="ARBA00049192"/>
    </source>
</evidence>
<evidence type="ECO:0000256" key="12">
    <source>
        <dbReference type="ARBA" id="ARBA00023002"/>
    </source>
</evidence>
<dbReference type="InterPro" id="IPR046373">
    <property type="entry name" value="Acyl-CoA_Oxase/DH_mid-dom_sf"/>
</dbReference>
<protein>
    <recommendedName>
        <fullName evidence="17">Short/branched chain specific acyl-CoA dehydrogenase, mitochondrial</fullName>
        <ecNumber evidence="16">1.3.8.5</ecNumber>
    </recommendedName>
    <alternativeName>
        <fullName evidence="19">2-methyl branched chain acyl-CoA dehydrogenase</fullName>
    </alternativeName>
    <alternativeName>
        <fullName evidence="18">2-methylbutyryl-coenzyme A dehydrogenase</fullName>
    </alternativeName>
</protein>
<dbReference type="Pfam" id="PF00441">
    <property type="entry name" value="Acyl-CoA_dh_1"/>
    <property type="match status" value="1"/>
</dbReference>
<dbReference type="VEuPathDB" id="FungiDB:TREMEDRAFT_64236"/>
<gene>
    <name evidence="31" type="ORF">M231_02647</name>
</gene>
<evidence type="ECO:0000256" key="27">
    <source>
        <dbReference type="RuleBase" id="RU362125"/>
    </source>
</evidence>
<dbReference type="Proteomes" id="UP000289152">
    <property type="component" value="Unassembled WGS sequence"/>
</dbReference>
<dbReference type="PROSITE" id="PS00072">
    <property type="entry name" value="ACYL_COA_DH_1"/>
    <property type="match status" value="1"/>
</dbReference>
<comment type="pathway">
    <text evidence="3">Lipid metabolism; mitochondrial fatty acid beta-oxidation.</text>
</comment>
<comment type="pathway">
    <text evidence="15">Amino-acid degradation; L-isoleucine degradation.</text>
</comment>